<dbReference type="InterPro" id="IPR003148">
    <property type="entry name" value="RCK_N"/>
</dbReference>
<dbReference type="GO" id="GO:0008324">
    <property type="term" value="F:monoatomic cation transmembrane transporter activity"/>
    <property type="evidence" value="ECO:0007669"/>
    <property type="project" value="InterPro"/>
</dbReference>
<evidence type="ECO:0000256" key="7">
    <source>
        <dbReference type="ARBA" id="ARBA00022958"/>
    </source>
</evidence>
<keyword evidence="9" id="KW-0406">Ion transport</keyword>
<evidence type="ECO:0000256" key="10">
    <source>
        <dbReference type="ARBA" id="ARBA00023136"/>
    </source>
</evidence>
<protein>
    <submittedName>
        <fullName evidence="14">Potassium transporter TrkA</fullName>
    </submittedName>
</protein>
<dbReference type="PANTHER" id="PTHR46157">
    <property type="entry name" value="K(+) EFFLUX ANTIPORTER 3, CHLOROPLASTIC"/>
    <property type="match status" value="1"/>
</dbReference>
<dbReference type="InterPro" id="IPR036291">
    <property type="entry name" value="NAD(P)-bd_dom_sf"/>
</dbReference>
<name>A0A154IE61_RHILE</name>
<dbReference type="Pfam" id="PF00999">
    <property type="entry name" value="Na_H_Exchanger"/>
    <property type="match status" value="1"/>
</dbReference>
<dbReference type="FunFam" id="3.40.50.720:FF:000036">
    <property type="entry name" value="Glutathione-regulated potassium-efflux system protein KefB"/>
    <property type="match status" value="1"/>
</dbReference>
<keyword evidence="6 12" id="KW-0812">Transmembrane</keyword>
<keyword evidence="3" id="KW-0813">Transport</keyword>
<dbReference type="PANTHER" id="PTHR46157:SF8">
    <property type="entry name" value="GLUTATHIONE-REGULATED POTASSIUM-EFFLUX SYSTEM PROTEIN"/>
    <property type="match status" value="1"/>
</dbReference>
<comment type="similarity">
    <text evidence="2">Belongs to the monovalent cation:proton antiporter 2 (CPA2) transporter (TC 2.A.37) family.</text>
</comment>
<organism evidence="14">
    <name type="scientific">Rhizobium leguminosarum</name>
    <dbReference type="NCBI Taxonomy" id="384"/>
    <lineage>
        <taxon>Bacteria</taxon>
        <taxon>Pseudomonadati</taxon>
        <taxon>Pseudomonadota</taxon>
        <taxon>Alphaproteobacteria</taxon>
        <taxon>Hyphomicrobiales</taxon>
        <taxon>Rhizobiaceae</taxon>
        <taxon>Rhizobium/Agrobacterium group</taxon>
        <taxon>Rhizobium</taxon>
    </lineage>
</organism>
<dbReference type="PROSITE" id="PS51201">
    <property type="entry name" value="RCK_N"/>
    <property type="match status" value="1"/>
</dbReference>
<evidence type="ECO:0000259" key="13">
    <source>
        <dbReference type="PROSITE" id="PS51201"/>
    </source>
</evidence>
<comment type="subcellular location">
    <subcellularLocation>
        <location evidence="1">Endomembrane system</location>
        <topology evidence="1">Multi-pass membrane protein</topology>
    </subcellularLocation>
</comment>
<dbReference type="GO" id="GO:0005886">
    <property type="term" value="C:plasma membrane"/>
    <property type="evidence" value="ECO:0007669"/>
    <property type="project" value="TreeGrafter"/>
</dbReference>
<evidence type="ECO:0000256" key="12">
    <source>
        <dbReference type="SAM" id="Phobius"/>
    </source>
</evidence>
<dbReference type="GO" id="GO:0006813">
    <property type="term" value="P:potassium ion transport"/>
    <property type="evidence" value="ECO:0007669"/>
    <property type="project" value="UniProtKB-KW"/>
</dbReference>
<dbReference type="InterPro" id="IPR038770">
    <property type="entry name" value="Na+/solute_symporter_sf"/>
</dbReference>
<feature type="transmembrane region" description="Helical" evidence="12">
    <location>
        <begin position="6"/>
        <end position="25"/>
    </location>
</feature>
<evidence type="ECO:0000313" key="14">
    <source>
        <dbReference type="EMBL" id="KZA98870.1"/>
    </source>
</evidence>
<dbReference type="RefSeq" id="WP_062943445.1">
    <property type="nucleotide sequence ID" value="NZ_CP171844.1"/>
</dbReference>
<dbReference type="InterPro" id="IPR006153">
    <property type="entry name" value="Cation/H_exchanger_TM"/>
</dbReference>
<evidence type="ECO:0000256" key="3">
    <source>
        <dbReference type="ARBA" id="ARBA00022448"/>
    </source>
</evidence>
<keyword evidence="8 12" id="KW-1133">Transmembrane helix</keyword>
<dbReference type="SUPFAM" id="SSF51735">
    <property type="entry name" value="NAD(P)-binding Rossmann-fold domains"/>
    <property type="match status" value="1"/>
</dbReference>
<feature type="transmembrane region" description="Helical" evidence="12">
    <location>
        <begin position="87"/>
        <end position="108"/>
    </location>
</feature>
<evidence type="ECO:0000256" key="5">
    <source>
        <dbReference type="ARBA" id="ARBA00022538"/>
    </source>
</evidence>
<feature type="transmembrane region" description="Helical" evidence="12">
    <location>
        <begin position="114"/>
        <end position="133"/>
    </location>
</feature>
<feature type="region of interest" description="Disordered" evidence="11">
    <location>
        <begin position="573"/>
        <end position="604"/>
    </location>
</feature>
<proteinExistence type="inferred from homology"/>
<feature type="domain" description="RCK N-terminal" evidence="13">
    <location>
        <begin position="398"/>
        <end position="514"/>
    </location>
</feature>
<dbReference type="GO" id="GO:0012505">
    <property type="term" value="C:endomembrane system"/>
    <property type="evidence" value="ECO:0007669"/>
    <property type="project" value="UniProtKB-SubCell"/>
</dbReference>
<dbReference type="InterPro" id="IPR004771">
    <property type="entry name" value="K/H_exchanger"/>
</dbReference>
<evidence type="ECO:0000256" key="8">
    <source>
        <dbReference type="ARBA" id="ARBA00022989"/>
    </source>
</evidence>
<evidence type="ECO:0000256" key="1">
    <source>
        <dbReference type="ARBA" id="ARBA00004127"/>
    </source>
</evidence>
<keyword evidence="5" id="KW-0633">Potassium transport</keyword>
<keyword evidence="7" id="KW-0630">Potassium</keyword>
<dbReference type="Gene3D" id="1.20.1530.20">
    <property type="match status" value="1"/>
</dbReference>
<dbReference type="Pfam" id="PF02254">
    <property type="entry name" value="TrkA_N"/>
    <property type="match status" value="1"/>
</dbReference>
<dbReference type="EMBL" id="LVYU01000110">
    <property type="protein sequence ID" value="KZA98870.1"/>
    <property type="molecule type" value="Genomic_DNA"/>
</dbReference>
<reference evidence="14" key="1">
    <citation type="submission" date="2016-03" db="EMBL/GenBank/DDBJ databases">
        <title>Microsymbionts genomes from the relict species Vavilovia formosa.</title>
        <authorList>
            <person name="Chirak E."/>
            <person name="Kimeklis A."/>
            <person name="Kopat V."/>
            <person name="Andronov E."/>
        </authorList>
    </citation>
    <scope>NUCLEOTIDE SEQUENCE [LARGE SCALE GENOMIC DNA]</scope>
    <source>
        <strain evidence="14">Vaf12</strain>
    </source>
</reference>
<feature type="transmembrane region" description="Helical" evidence="12">
    <location>
        <begin position="183"/>
        <end position="203"/>
    </location>
</feature>
<accession>A0A154IE61</accession>
<feature type="transmembrane region" description="Helical" evidence="12">
    <location>
        <begin position="340"/>
        <end position="370"/>
    </location>
</feature>
<feature type="transmembrane region" description="Helical" evidence="12">
    <location>
        <begin position="56"/>
        <end position="75"/>
    </location>
</feature>
<dbReference type="Gene3D" id="3.40.50.720">
    <property type="entry name" value="NAD(P)-binding Rossmann-like Domain"/>
    <property type="match status" value="1"/>
</dbReference>
<feature type="transmembrane region" description="Helical" evidence="12">
    <location>
        <begin position="224"/>
        <end position="247"/>
    </location>
</feature>
<keyword evidence="4" id="KW-0050">Antiport</keyword>
<evidence type="ECO:0000256" key="11">
    <source>
        <dbReference type="SAM" id="MobiDB-lite"/>
    </source>
</evidence>
<dbReference type="GO" id="GO:0015297">
    <property type="term" value="F:antiporter activity"/>
    <property type="evidence" value="ECO:0007669"/>
    <property type="project" value="UniProtKB-KW"/>
</dbReference>
<feature type="transmembrane region" description="Helical" evidence="12">
    <location>
        <begin position="293"/>
        <end position="314"/>
    </location>
</feature>
<gene>
    <name evidence="14" type="ORF">A4A59_25275</name>
</gene>
<evidence type="ECO:0000256" key="6">
    <source>
        <dbReference type="ARBA" id="ARBA00022692"/>
    </source>
</evidence>
<keyword evidence="10 12" id="KW-0472">Membrane</keyword>
<feature type="transmembrane region" description="Helical" evidence="12">
    <location>
        <begin position="267"/>
        <end position="286"/>
    </location>
</feature>
<dbReference type="AlphaFoldDB" id="A0A154IE61"/>
<comment type="caution">
    <text evidence="14">The sequence shown here is derived from an EMBL/GenBank/DDBJ whole genome shotgun (WGS) entry which is preliminary data.</text>
</comment>
<evidence type="ECO:0000256" key="2">
    <source>
        <dbReference type="ARBA" id="ARBA00005551"/>
    </source>
</evidence>
<dbReference type="GO" id="GO:1902600">
    <property type="term" value="P:proton transmembrane transport"/>
    <property type="evidence" value="ECO:0007669"/>
    <property type="project" value="InterPro"/>
</dbReference>
<sequence length="604" mass="64514">MSAPNAFFSETILLLGGAVVAAPIFKKLGLGTVLGYLAAGIVIGPVFHGITDGEQILAVAELGVVFLLFIIGLELKPTRLWQMRRDIFGLGAAQVVLTGLALTALAWFSQVLDWRGSIVAGFGLALSSTAFAMQILEGDGDVNTRYGQRSFSMLLFQDLAIVPLLALITILDGGDKGSNAPLLDFAIAVGAVAAMVVMGRYLLTPLFQIIARTGAREAMIAAALFVVMGSASLMQLAGLSMAMGAFLSGVMLAESSYRHELEADIEPFRGVLLAIFFIAVGLSLELDVLADNALFVIVAVPIVMAVKAIVIYGICRISGSSHDDAIRIAFLLPQGGEFGFVLFTTAGAAGLMSTSTASLLVAIVTLSMALTPIGSALSKRLLNGDEQEELDEDFEGAGADVLMVGFSRFGQIAAQILLAGGRSVTVIDFSADRIRQASSFGFRIYFGDGARKDVLRSAGIDRAKIVLVCTQKKEITDKVVELVQADYPHTRLYVRSYDRIHSIELRNKGVDYELRETLESGLLFGRRTLEALGVSEVDAYEIGEDIRKRDEARLVLQVSEGLQAGRDMLFSHPVRPEPLVKPKRAADPFEDDPLAGTADATADA</sequence>
<feature type="transmembrane region" description="Helical" evidence="12">
    <location>
        <begin position="32"/>
        <end position="50"/>
    </location>
</feature>
<feature type="transmembrane region" description="Helical" evidence="12">
    <location>
        <begin position="154"/>
        <end position="171"/>
    </location>
</feature>
<dbReference type="NCBIfam" id="TIGR00932">
    <property type="entry name" value="2a37"/>
    <property type="match status" value="1"/>
</dbReference>
<feature type="compositionally biased region" description="Basic and acidic residues" evidence="11">
    <location>
        <begin position="574"/>
        <end position="587"/>
    </location>
</feature>
<evidence type="ECO:0000256" key="9">
    <source>
        <dbReference type="ARBA" id="ARBA00023065"/>
    </source>
</evidence>
<evidence type="ECO:0000256" key="4">
    <source>
        <dbReference type="ARBA" id="ARBA00022449"/>
    </source>
</evidence>